<proteinExistence type="inferred from homology"/>
<accession>Q1YH24</accession>
<reference evidence="6 7" key="1">
    <citation type="journal article" date="2008" name="Appl. Environ. Microbiol.">
        <title>Genomic insights into Mn(II) oxidation by the marine alphaproteobacterium Aurantimonas sp. strain SI85-9A1.</title>
        <authorList>
            <person name="Dick G.J."/>
            <person name="Podell S."/>
            <person name="Johnson H.A."/>
            <person name="Rivera-Espinoza Y."/>
            <person name="Bernier-Latmani R."/>
            <person name="McCarthy J.K."/>
            <person name="Torpey J.W."/>
            <person name="Clement B.G."/>
            <person name="Gaasterland T."/>
            <person name="Tebo B.M."/>
        </authorList>
    </citation>
    <scope>NUCLEOTIDE SEQUENCE [LARGE SCALE GENOMIC DNA]</scope>
    <source>
        <strain evidence="6 7">SI85-9A1</strain>
    </source>
</reference>
<feature type="transmembrane region" description="Helical" evidence="5">
    <location>
        <begin position="73"/>
        <end position="92"/>
    </location>
</feature>
<keyword evidence="2 5" id="KW-0812">Transmembrane</keyword>
<evidence type="ECO:0000256" key="1">
    <source>
        <dbReference type="ARBA" id="ARBA00004141"/>
    </source>
</evidence>
<feature type="transmembrane region" description="Helical" evidence="5">
    <location>
        <begin position="175"/>
        <end position="196"/>
    </location>
</feature>
<comment type="subcellular location">
    <subcellularLocation>
        <location evidence="5">Cell membrane</location>
        <topology evidence="5">Multi-pass membrane protein</topology>
    </subcellularLocation>
    <subcellularLocation>
        <location evidence="1">Membrane</location>
        <topology evidence="1">Multi-pass membrane protein</topology>
    </subcellularLocation>
</comment>
<dbReference type="InterPro" id="IPR002781">
    <property type="entry name" value="TM_pro_TauE-like"/>
</dbReference>
<feature type="transmembrane region" description="Helical" evidence="5">
    <location>
        <begin position="98"/>
        <end position="116"/>
    </location>
</feature>
<dbReference type="AlphaFoldDB" id="Q1YH24"/>
<keyword evidence="7" id="KW-1185">Reference proteome</keyword>
<gene>
    <name evidence="6" type="ORF">SI859A1_00415</name>
</gene>
<keyword evidence="3 5" id="KW-1133">Transmembrane helix</keyword>
<dbReference type="Proteomes" id="UP000000321">
    <property type="component" value="Unassembled WGS sequence"/>
</dbReference>
<feature type="transmembrane region" description="Helical" evidence="5">
    <location>
        <begin position="208"/>
        <end position="227"/>
    </location>
</feature>
<protein>
    <recommendedName>
        <fullName evidence="5">Probable membrane transporter protein</fullName>
    </recommendedName>
</protein>
<dbReference type="OrthoDB" id="45564at2"/>
<evidence type="ECO:0000256" key="3">
    <source>
        <dbReference type="ARBA" id="ARBA00022989"/>
    </source>
</evidence>
<dbReference type="PANTHER" id="PTHR43701">
    <property type="entry name" value="MEMBRANE TRANSPORTER PROTEIN MJ0441-RELATED"/>
    <property type="match status" value="1"/>
</dbReference>
<dbReference type="Pfam" id="PF01925">
    <property type="entry name" value="TauE"/>
    <property type="match status" value="1"/>
</dbReference>
<dbReference type="BioCyc" id="AURANTIMONAS:SI859A1_00415-MONOMER"/>
<dbReference type="HOGENOM" id="CLU_059164_0_0_5"/>
<keyword evidence="5" id="KW-1003">Cell membrane</keyword>
<evidence type="ECO:0000313" key="7">
    <source>
        <dbReference type="Proteomes" id="UP000000321"/>
    </source>
</evidence>
<evidence type="ECO:0000256" key="4">
    <source>
        <dbReference type="ARBA" id="ARBA00023136"/>
    </source>
</evidence>
<comment type="caution">
    <text evidence="6">The sequence shown here is derived from an EMBL/GenBank/DDBJ whole genome shotgun (WGS) entry which is preliminary data.</text>
</comment>
<evidence type="ECO:0000256" key="2">
    <source>
        <dbReference type="ARBA" id="ARBA00022692"/>
    </source>
</evidence>
<dbReference type="GO" id="GO:0005886">
    <property type="term" value="C:plasma membrane"/>
    <property type="evidence" value="ECO:0007669"/>
    <property type="project" value="UniProtKB-SubCell"/>
</dbReference>
<keyword evidence="4 5" id="KW-0472">Membrane</keyword>
<organism evidence="6 7">
    <name type="scientific">Aurantimonas manganoxydans (strain ATCC BAA-1229 / DSM 21871 / SI85-9A1)</name>
    <dbReference type="NCBI Taxonomy" id="287752"/>
    <lineage>
        <taxon>Bacteria</taxon>
        <taxon>Pseudomonadati</taxon>
        <taxon>Pseudomonadota</taxon>
        <taxon>Alphaproteobacteria</taxon>
        <taxon>Hyphomicrobiales</taxon>
        <taxon>Aurantimonadaceae</taxon>
        <taxon>Aurantimonas</taxon>
    </lineage>
</organism>
<sequence>MSDFFLFLAVGFLAQLVDGALGMAYGVVSSTVLLSFGVAPAAASASVHTAELFTTAASGTAHLVNRNVDWKLFWRLVPLGILGGVLGTYVLTSISGSVLRPYVGAYLAVIGVYLLVRSFRKIPSKPVSPATSMPLAACGGFLDAVGGGGWGPIVTSGLLGAGGQPRYVIGTVNTAEFLVTLSVSLTFVFALVTGHWEEAGDLTTHGLAILGLIVGGVAAAPFAGTIVRRISETALLRTVGLLVCGLAITQIVGLLR</sequence>
<name>Q1YH24_AURMS</name>
<dbReference type="EMBL" id="AAPJ01000004">
    <property type="protein sequence ID" value="EAS49755.1"/>
    <property type="molecule type" value="Genomic_DNA"/>
</dbReference>
<dbReference type="InterPro" id="IPR051598">
    <property type="entry name" value="TSUP/Inactive_protease-like"/>
</dbReference>
<dbReference type="PANTHER" id="PTHR43701:SF12">
    <property type="entry name" value="MEMBRANE TRANSPORTER PROTEIN YTNM-RELATED"/>
    <property type="match status" value="1"/>
</dbReference>
<evidence type="ECO:0000256" key="5">
    <source>
        <dbReference type="RuleBase" id="RU363041"/>
    </source>
</evidence>
<comment type="similarity">
    <text evidence="5">Belongs to the 4-toluene sulfonate uptake permease (TSUP) (TC 2.A.102) family.</text>
</comment>
<feature type="transmembrane region" description="Helical" evidence="5">
    <location>
        <begin position="234"/>
        <end position="255"/>
    </location>
</feature>
<dbReference type="RefSeq" id="WP_009208294.1">
    <property type="nucleotide sequence ID" value="NZ_BBWP01000034.1"/>
</dbReference>
<evidence type="ECO:0000313" key="6">
    <source>
        <dbReference type="EMBL" id="EAS49755.1"/>
    </source>
</evidence>